<dbReference type="PROSITE" id="PS51257">
    <property type="entry name" value="PROKAR_LIPOPROTEIN"/>
    <property type="match status" value="1"/>
</dbReference>
<dbReference type="Pfam" id="PF18271">
    <property type="entry name" value="GH131_N"/>
    <property type="match status" value="1"/>
</dbReference>
<feature type="domain" description="Glycoside hydrolase 131 catalytic N-terminal" evidence="2">
    <location>
        <begin position="24"/>
        <end position="289"/>
    </location>
</feature>
<dbReference type="InterPro" id="IPR041524">
    <property type="entry name" value="GH131_N"/>
</dbReference>
<evidence type="ECO:0000256" key="1">
    <source>
        <dbReference type="SAM" id="SignalP"/>
    </source>
</evidence>
<dbReference type="Proteomes" id="UP000054097">
    <property type="component" value="Unassembled WGS sequence"/>
</dbReference>
<reference evidence="4" key="2">
    <citation type="submission" date="2015-01" db="EMBL/GenBank/DDBJ databases">
        <title>Evolutionary Origins and Diversification of the Mycorrhizal Mutualists.</title>
        <authorList>
            <consortium name="DOE Joint Genome Institute"/>
            <consortium name="Mycorrhizal Genomics Consortium"/>
            <person name="Kohler A."/>
            <person name="Kuo A."/>
            <person name="Nagy L.G."/>
            <person name="Floudas D."/>
            <person name="Copeland A."/>
            <person name="Barry K.W."/>
            <person name="Cichocki N."/>
            <person name="Veneault-Fourrey C."/>
            <person name="LaButti K."/>
            <person name="Lindquist E.A."/>
            <person name="Lipzen A."/>
            <person name="Lundell T."/>
            <person name="Morin E."/>
            <person name="Murat C."/>
            <person name="Riley R."/>
            <person name="Ohm R."/>
            <person name="Sun H."/>
            <person name="Tunlid A."/>
            <person name="Henrissat B."/>
            <person name="Grigoriev I.V."/>
            <person name="Hibbett D.S."/>
            <person name="Martin F."/>
        </authorList>
    </citation>
    <scope>NUCLEOTIDE SEQUENCE [LARGE SCALE GENOMIC DNA]</scope>
    <source>
        <strain evidence="4">MAFF 305830</strain>
    </source>
</reference>
<name>A0A0C3AX35_SERVB</name>
<dbReference type="HOGENOM" id="CLU_063723_1_0_1"/>
<sequence>MKYIAVILSLGALGACTPRPSCTLLFDGRVPFSAKPADFDKDTSLYDHQYVHGENQTWAEIIKFPSLAGSLFDIPKGAKPVEVTLNDNSIFTPGGGAPQVGFRRSELIPRGNNGTDITVQGTTTFHWSVRTDPRRPLNYTHEYHAGWHETSDYSTSQFTFLTGKPFDATMDPDVSKPRTLRLAGRQSNHPETTYFQTAFTPDIWHNFALTIGWESNEVTVYYSKAYNALKKVAGPAFNNNSGGGQFHLGLLKLPTGPGGIDVLHEGYQQSHLNEGLIFGGVFIEQSSNGCVTLEP</sequence>
<dbReference type="PANTHER" id="PTHR34612">
    <property type="entry name" value="GH131_N DOMAIN-CONTAINING PROTEIN"/>
    <property type="match status" value="1"/>
</dbReference>
<dbReference type="GO" id="GO:0016787">
    <property type="term" value="F:hydrolase activity"/>
    <property type="evidence" value="ECO:0007669"/>
    <property type="project" value="UniProtKB-KW"/>
</dbReference>
<dbReference type="STRING" id="933852.A0A0C3AX35"/>
<evidence type="ECO:0000259" key="2">
    <source>
        <dbReference type="Pfam" id="PF18271"/>
    </source>
</evidence>
<dbReference type="Gene3D" id="2.60.120.1160">
    <property type="match status" value="1"/>
</dbReference>
<reference evidence="3 4" key="1">
    <citation type="submission" date="2014-04" db="EMBL/GenBank/DDBJ databases">
        <authorList>
            <consortium name="DOE Joint Genome Institute"/>
            <person name="Kuo A."/>
            <person name="Zuccaro A."/>
            <person name="Kohler A."/>
            <person name="Nagy L.G."/>
            <person name="Floudas D."/>
            <person name="Copeland A."/>
            <person name="Barry K.W."/>
            <person name="Cichocki N."/>
            <person name="Veneault-Fourrey C."/>
            <person name="LaButti K."/>
            <person name="Lindquist E.A."/>
            <person name="Lipzen A."/>
            <person name="Lundell T."/>
            <person name="Morin E."/>
            <person name="Murat C."/>
            <person name="Sun H."/>
            <person name="Tunlid A."/>
            <person name="Henrissat B."/>
            <person name="Grigoriev I.V."/>
            <person name="Hibbett D.S."/>
            <person name="Martin F."/>
            <person name="Nordberg H.P."/>
            <person name="Cantor M.N."/>
            <person name="Hua S.X."/>
        </authorList>
    </citation>
    <scope>NUCLEOTIDE SEQUENCE [LARGE SCALE GENOMIC DNA]</scope>
    <source>
        <strain evidence="3 4">MAFF 305830</strain>
    </source>
</reference>
<keyword evidence="3" id="KW-0378">Hydrolase</keyword>
<evidence type="ECO:0000313" key="3">
    <source>
        <dbReference type="EMBL" id="KIM24544.1"/>
    </source>
</evidence>
<evidence type="ECO:0000313" key="4">
    <source>
        <dbReference type="Proteomes" id="UP000054097"/>
    </source>
</evidence>
<feature type="chain" id="PRO_5002172427" evidence="1">
    <location>
        <begin position="17"/>
        <end position="295"/>
    </location>
</feature>
<accession>A0A0C3AX35</accession>
<keyword evidence="1" id="KW-0732">Signal</keyword>
<dbReference type="AlphaFoldDB" id="A0A0C3AX35"/>
<gene>
    <name evidence="3" type="ORF">M408DRAFT_75840</name>
</gene>
<keyword evidence="4" id="KW-1185">Reference proteome</keyword>
<dbReference type="OrthoDB" id="5283326at2759"/>
<feature type="signal peptide" evidence="1">
    <location>
        <begin position="1"/>
        <end position="16"/>
    </location>
</feature>
<organism evidence="3 4">
    <name type="scientific">Serendipita vermifera MAFF 305830</name>
    <dbReference type="NCBI Taxonomy" id="933852"/>
    <lineage>
        <taxon>Eukaryota</taxon>
        <taxon>Fungi</taxon>
        <taxon>Dikarya</taxon>
        <taxon>Basidiomycota</taxon>
        <taxon>Agaricomycotina</taxon>
        <taxon>Agaricomycetes</taxon>
        <taxon>Sebacinales</taxon>
        <taxon>Serendipitaceae</taxon>
        <taxon>Serendipita</taxon>
    </lineage>
</organism>
<proteinExistence type="predicted"/>
<dbReference type="PANTHER" id="PTHR34612:SF2">
    <property type="entry name" value="GLYCOSIDE HYDROLASE 131 CATALYTIC N-TERMINAL DOMAIN-CONTAINING PROTEIN"/>
    <property type="match status" value="1"/>
</dbReference>
<dbReference type="EMBL" id="KN824323">
    <property type="protein sequence ID" value="KIM24544.1"/>
    <property type="molecule type" value="Genomic_DNA"/>
</dbReference>
<protein>
    <submittedName>
        <fullName evidence="3">Glycoside hydrolase family 131 protein</fullName>
    </submittedName>
</protein>